<reference evidence="3 4" key="1">
    <citation type="submission" date="2020-02" db="EMBL/GenBank/DDBJ databases">
        <title>Genome analysis of Thermosulfuriphilus ammonigenes ST65T, an anaerobic thermophilic chemolithoautotrophic bacterium isolated from a deep-sea hydrothermal vent.</title>
        <authorList>
            <person name="Slobodkina G."/>
            <person name="Allioux M."/>
            <person name="Merkel A."/>
            <person name="Alain K."/>
            <person name="Jebbar M."/>
            <person name="Slobodkin A."/>
        </authorList>
    </citation>
    <scope>NUCLEOTIDE SEQUENCE [LARGE SCALE GENOMIC DNA]</scope>
    <source>
        <strain evidence="3 4">ST65</strain>
    </source>
</reference>
<dbReference type="PANTHER" id="PTHR47618:SF1">
    <property type="entry name" value="BIFUNCTIONAL OLIGORIBONUCLEASE AND PAP PHOSPHATASE NRNA"/>
    <property type="match status" value="1"/>
</dbReference>
<dbReference type="KEGG" id="tav:G4V39_07195"/>
<organism evidence="3 4">
    <name type="scientific">Thermosulfuriphilus ammonigenes</name>
    <dbReference type="NCBI Taxonomy" id="1936021"/>
    <lineage>
        <taxon>Bacteria</taxon>
        <taxon>Pseudomonadati</taxon>
        <taxon>Thermodesulfobacteriota</taxon>
        <taxon>Thermodesulfobacteria</taxon>
        <taxon>Thermodesulfobacteriales</taxon>
        <taxon>Thermodesulfobacteriaceae</taxon>
        <taxon>Thermosulfuriphilus</taxon>
    </lineage>
</organism>
<dbReference type="Pfam" id="PF01368">
    <property type="entry name" value="DHH"/>
    <property type="match status" value="1"/>
</dbReference>
<name>A0A6G7PWK1_9BACT</name>
<sequence length="355" mass="40096">MANGKNNGGAKNGNRGRSNASKACLEPKVCRWKSNKERLRGFLSLFKKEDNVLVTIWADPDSLASALAIKRLLTYRVSSVTIAHPNEIKRVNNQAMVQLLKIPLVKLRSLKVADFSKKILVDSQPPHFPEFSAIEYDAVIDHHPLTTGWQAPFVDIRPEYGAVSSMMTEYLKAAGIKPSVALATALFYGIKVDTRNFEKQATVHDVLSFQYLFKRINRHLVHKIEASDIRRSELKYFRTAFDVMKIYKSRIFAHLGKVHNPDILVVVADFFNHVHDIGWVFVSGEYKEKLVVIIRCDGYRKNAGSLAKRAFGQLGTAGGHRESARAEIPLENLEGLVRTLSTRTLQRLVSKHFRS</sequence>
<dbReference type="InterPro" id="IPR001667">
    <property type="entry name" value="DDH_dom"/>
</dbReference>
<evidence type="ECO:0000256" key="1">
    <source>
        <dbReference type="SAM" id="MobiDB-lite"/>
    </source>
</evidence>
<dbReference type="InterPro" id="IPR038763">
    <property type="entry name" value="DHH_sf"/>
</dbReference>
<evidence type="ECO:0000313" key="4">
    <source>
        <dbReference type="Proteomes" id="UP000502179"/>
    </source>
</evidence>
<dbReference type="GO" id="GO:0008168">
    <property type="term" value="F:methyltransferase activity"/>
    <property type="evidence" value="ECO:0007669"/>
    <property type="project" value="UniProtKB-KW"/>
</dbReference>
<keyword evidence="4" id="KW-1185">Reference proteome</keyword>
<dbReference type="RefSeq" id="WP_166032281.1">
    <property type="nucleotide sequence ID" value="NZ_CP048877.1"/>
</dbReference>
<keyword evidence="3" id="KW-0489">Methyltransferase</keyword>
<dbReference type="SUPFAM" id="SSF64182">
    <property type="entry name" value="DHH phosphoesterases"/>
    <property type="match status" value="1"/>
</dbReference>
<feature type="compositionally biased region" description="Gly residues" evidence="1">
    <location>
        <begin position="1"/>
        <end position="11"/>
    </location>
</feature>
<evidence type="ECO:0000259" key="2">
    <source>
        <dbReference type="Pfam" id="PF01368"/>
    </source>
</evidence>
<protein>
    <submittedName>
        <fullName evidence="3">Phosphoethanolamine methyltransferase</fullName>
    </submittedName>
</protein>
<keyword evidence="3" id="KW-0808">Transferase</keyword>
<evidence type="ECO:0000313" key="3">
    <source>
        <dbReference type="EMBL" id="QIJ72064.1"/>
    </source>
</evidence>
<dbReference type="Proteomes" id="UP000502179">
    <property type="component" value="Chromosome"/>
</dbReference>
<dbReference type="EMBL" id="CP048877">
    <property type="protein sequence ID" value="QIJ72064.1"/>
    <property type="molecule type" value="Genomic_DNA"/>
</dbReference>
<feature type="domain" description="DDH" evidence="2">
    <location>
        <begin position="58"/>
        <end position="190"/>
    </location>
</feature>
<dbReference type="AlphaFoldDB" id="A0A6G7PWK1"/>
<dbReference type="PANTHER" id="PTHR47618">
    <property type="entry name" value="BIFUNCTIONAL OLIGORIBONUCLEASE AND PAP PHOSPHATASE NRNA"/>
    <property type="match status" value="1"/>
</dbReference>
<dbReference type="Gene3D" id="3.90.1640.10">
    <property type="entry name" value="inorganic pyrophosphatase (n-terminal core)"/>
    <property type="match status" value="1"/>
</dbReference>
<gene>
    <name evidence="3" type="ORF">G4V39_07195</name>
</gene>
<dbReference type="GO" id="GO:0032259">
    <property type="term" value="P:methylation"/>
    <property type="evidence" value="ECO:0007669"/>
    <property type="project" value="UniProtKB-KW"/>
</dbReference>
<dbReference type="InterPro" id="IPR051319">
    <property type="entry name" value="Oligoribo/pAp-PDE_c-di-AMP_PDE"/>
</dbReference>
<feature type="region of interest" description="Disordered" evidence="1">
    <location>
        <begin position="1"/>
        <end position="20"/>
    </location>
</feature>
<proteinExistence type="predicted"/>
<accession>A0A6G7PWK1</accession>